<dbReference type="EMBL" id="CAJVCH010571564">
    <property type="protein sequence ID" value="CAG7837862.1"/>
    <property type="molecule type" value="Genomic_DNA"/>
</dbReference>
<gene>
    <name evidence="3" type="ORF">AFUS01_LOCUS46905</name>
</gene>
<dbReference type="PANTHER" id="PTHR20946:SF0">
    <property type="entry name" value="SANT AND BTB DOMAIN REGULATOR OF CLASS SWITCH RECOMBINATION"/>
    <property type="match status" value="1"/>
</dbReference>
<proteinExistence type="predicted"/>
<dbReference type="OrthoDB" id="550012at2759"/>
<reference evidence="3" key="1">
    <citation type="submission" date="2021-06" db="EMBL/GenBank/DDBJ databases">
        <authorList>
            <person name="Hodson N. C."/>
            <person name="Mongue J. A."/>
            <person name="Jaron S. K."/>
        </authorList>
    </citation>
    <scope>NUCLEOTIDE SEQUENCE</scope>
</reference>
<sequence length="682" mass="78451">MEEKQTKEILDFLLSAYRARLAIQDTTDGCPFDFTSFLIAWKRTSWDQLEIAMRENLGPVLEEGLFDSILPYLTPSFESQPSLVKVDPYSSRFSQSSILGSIGDLNITKTKERRKSREKPKEPEDVDIVIHVCDESKGIREDFYCQQALLTREMGYFTRVTVKGQRLRDMDISVHCDIAVFDWLMKWVYHRDNDSSKPPLLEPSNVIGLVVSADFLQMSALVSECLVYTYENIEEVITSSPNLGCLSEQLTGRLSGYFMSADIEKRIISVDKNDRITSRLYIQFILKLNDPEPDMSLGHYASTATLFRCDSCEQYLTNEFAPKLPCSSMRFDYRGRIYACHTKDPNWTLGSFIKELKRELKTWRKVYWRLWGTVHFFYCSSCQLYFPAKNFGACRYHSEEPKQLPVNSWKDDEKTSLGVGPSGEFNYSRRSDDFDRRRGSGMKVIQEDPVDAVVFLPYGTFPCCKEPSYKYTPLPHVNGCQLKEHSVDSFGEEDPNIMTITAFKDLILDASPIKPRLDWGAIIQVTTEKPSLSATTVLEAKETMVARLSRELSTTDSDSHESDSDRSSPPIRKSSGPQASENSGRLWESWLWNNDLTTRYNQDMQREREEKLMMDLACLLSQRVPLDPSVGFHTAKYGFMSRRILKENIGGTYVKIDQSWREQHQLAMAKGHKNKMQKTRPE</sequence>
<keyword evidence="4" id="KW-1185">Reference proteome</keyword>
<organism evidence="3 4">
    <name type="scientific">Allacma fusca</name>
    <dbReference type="NCBI Taxonomy" id="39272"/>
    <lineage>
        <taxon>Eukaryota</taxon>
        <taxon>Metazoa</taxon>
        <taxon>Ecdysozoa</taxon>
        <taxon>Arthropoda</taxon>
        <taxon>Hexapoda</taxon>
        <taxon>Collembola</taxon>
        <taxon>Symphypleona</taxon>
        <taxon>Sminthuridae</taxon>
        <taxon>Allacma</taxon>
    </lineage>
</organism>
<evidence type="ECO:0000313" key="4">
    <source>
        <dbReference type="Proteomes" id="UP000708208"/>
    </source>
</evidence>
<dbReference type="AlphaFoldDB" id="A0A8J2LWB2"/>
<evidence type="ECO:0000259" key="2">
    <source>
        <dbReference type="Pfam" id="PF11822"/>
    </source>
</evidence>
<accession>A0A8J2LWB2</accession>
<dbReference type="Pfam" id="PF11822">
    <property type="entry name" value="BTB_SANBR"/>
    <property type="match status" value="1"/>
</dbReference>
<protein>
    <recommendedName>
        <fullName evidence="2">SANT and BTB domain-containing protein</fullName>
    </recommendedName>
</protein>
<dbReference type="PANTHER" id="PTHR20946">
    <property type="entry name" value="SANT AND BTB DOMAIN REGULATOR OF CLASS SWITCH RECOMBINATION"/>
    <property type="match status" value="1"/>
</dbReference>
<dbReference type="InterPro" id="IPR021777">
    <property type="entry name" value="SANBR_BTB"/>
</dbReference>
<dbReference type="Proteomes" id="UP000708208">
    <property type="component" value="Unassembled WGS sequence"/>
</dbReference>
<feature type="compositionally biased region" description="Basic and acidic residues" evidence="1">
    <location>
        <begin position="557"/>
        <end position="566"/>
    </location>
</feature>
<comment type="caution">
    <text evidence="3">The sequence shown here is derived from an EMBL/GenBank/DDBJ whole genome shotgun (WGS) entry which is preliminary data.</text>
</comment>
<feature type="domain" description="SANT and BTB" evidence="2">
    <location>
        <begin position="128"/>
        <end position="226"/>
    </location>
</feature>
<evidence type="ECO:0000313" key="3">
    <source>
        <dbReference type="EMBL" id="CAG7837862.1"/>
    </source>
</evidence>
<dbReference type="InterPro" id="IPR045902">
    <property type="entry name" value="SANBR-like"/>
</dbReference>
<feature type="region of interest" description="Disordered" evidence="1">
    <location>
        <begin position="550"/>
        <end position="582"/>
    </location>
</feature>
<name>A0A8J2LWB2_9HEXA</name>
<evidence type="ECO:0000256" key="1">
    <source>
        <dbReference type="SAM" id="MobiDB-lite"/>
    </source>
</evidence>